<dbReference type="PANTHER" id="PTHR11559">
    <property type="entry name" value="CARBOXYLESTERASE"/>
    <property type="match status" value="1"/>
</dbReference>
<evidence type="ECO:0000313" key="2">
    <source>
        <dbReference type="EMBL" id="CAG8981161.1"/>
    </source>
</evidence>
<comment type="caution">
    <text evidence="2">The sequence shown here is derived from an EMBL/GenBank/DDBJ whole genome shotgun (WGS) entry which is preliminary data.</text>
</comment>
<organism evidence="2 3">
    <name type="scientific">Hymenoscyphus albidus</name>
    <dbReference type="NCBI Taxonomy" id="595503"/>
    <lineage>
        <taxon>Eukaryota</taxon>
        <taxon>Fungi</taxon>
        <taxon>Dikarya</taxon>
        <taxon>Ascomycota</taxon>
        <taxon>Pezizomycotina</taxon>
        <taxon>Leotiomycetes</taxon>
        <taxon>Helotiales</taxon>
        <taxon>Helotiaceae</taxon>
        <taxon>Hymenoscyphus</taxon>
    </lineage>
</organism>
<gene>
    <name evidence="2" type="ORF">HYALB_00005876</name>
</gene>
<dbReference type="SUPFAM" id="SSF53474">
    <property type="entry name" value="alpha/beta-Hydrolases"/>
    <property type="match status" value="1"/>
</dbReference>
<dbReference type="InterPro" id="IPR029058">
    <property type="entry name" value="AB_hydrolase_fold"/>
</dbReference>
<feature type="domain" description="Carboxylesterase type B" evidence="1">
    <location>
        <begin position="14"/>
        <end position="258"/>
    </location>
</feature>
<name>A0A9N9LYY3_9HELO</name>
<dbReference type="AlphaFoldDB" id="A0A9N9LYY3"/>
<accession>A0A9N9LYY3</accession>
<protein>
    <recommendedName>
        <fullName evidence="1">Carboxylesterase type B domain-containing protein</fullName>
    </recommendedName>
</protein>
<dbReference type="OrthoDB" id="408631at2759"/>
<dbReference type="Proteomes" id="UP000701801">
    <property type="component" value="Unassembled WGS sequence"/>
</dbReference>
<dbReference type="InterPro" id="IPR050309">
    <property type="entry name" value="Type-B_Carboxylest/Lipase"/>
</dbReference>
<dbReference type="EMBL" id="CAJVRM010000451">
    <property type="protein sequence ID" value="CAG8981161.1"/>
    <property type="molecule type" value="Genomic_DNA"/>
</dbReference>
<evidence type="ECO:0000259" key="1">
    <source>
        <dbReference type="Pfam" id="PF00135"/>
    </source>
</evidence>
<dbReference type="Gene3D" id="3.40.50.1820">
    <property type="entry name" value="alpha/beta hydrolase"/>
    <property type="match status" value="1"/>
</dbReference>
<sequence>MGVVLGRILSQVGHHLLHNPDEPPLFHKAIIESGAATAKTVLPYENSLLEQQFHDFLSHLGLQNLPTEEILSSLRTLPFSLIKIIEGEGGIITQAPIQACKSGKWHQVPIMTGFNTNEGAIFIDPGISTSDQFTKFFRVLLPNLSMEDLRILNETYPDPTTDPSSPYVEARKELGKQFFCMEQAYGHFAYISPVRQPAHFAASSGSPVWLYQFAATSRREGGADHCDHNNFVTYNREIREFSPSIRDISAKMHSYWTSGVVKERATWPKFGVGDVAEGKWGKIAVFGEGNDEIAGGGERGVAVKIVEDVWVREECGFWERRTELFES</sequence>
<reference evidence="2" key="1">
    <citation type="submission" date="2021-07" db="EMBL/GenBank/DDBJ databases">
        <authorList>
            <person name="Durling M."/>
        </authorList>
    </citation>
    <scope>NUCLEOTIDE SEQUENCE</scope>
</reference>
<keyword evidence="3" id="KW-1185">Reference proteome</keyword>
<dbReference type="InterPro" id="IPR002018">
    <property type="entry name" value="CarbesteraseB"/>
</dbReference>
<dbReference type="Pfam" id="PF00135">
    <property type="entry name" value="COesterase"/>
    <property type="match status" value="1"/>
</dbReference>
<evidence type="ECO:0000313" key="3">
    <source>
        <dbReference type="Proteomes" id="UP000701801"/>
    </source>
</evidence>
<proteinExistence type="predicted"/>